<feature type="compositionally biased region" description="Low complexity" evidence="1">
    <location>
        <begin position="1528"/>
        <end position="1537"/>
    </location>
</feature>
<dbReference type="EC" id="6.1.1.1" evidence="4"/>
<keyword evidence="2" id="KW-0812">Transmembrane</keyword>
<keyword evidence="4" id="KW-0436">Ligase</keyword>
<evidence type="ECO:0000313" key="4">
    <source>
        <dbReference type="EMBL" id="KAK7045865.1"/>
    </source>
</evidence>
<dbReference type="InterPro" id="IPR038765">
    <property type="entry name" value="Papain-like_cys_pep_sf"/>
</dbReference>
<accession>A0AAW0D4V7</accession>
<evidence type="ECO:0000256" key="1">
    <source>
        <dbReference type="SAM" id="MobiDB-lite"/>
    </source>
</evidence>
<feature type="compositionally biased region" description="Acidic residues" evidence="1">
    <location>
        <begin position="1538"/>
        <end position="1548"/>
    </location>
</feature>
<dbReference type="Proteomes" id="UP001383192">
    <property type="component" value="Unassembled WGS sequence"/>
</dbReference>
<feature type="region of interest" description="Disordered" evidence="1">
    <location>
        <begin position="478"/>
        <end position="509"/>
    </location>
</feature>
<dbReference type="Pfam" id="PF12017">
    <property type="entry name" value="Tnp_P_element"/>
    <property type="match status" value="1"/>
</dbReference>
<feature type="compositionally biased region" description="Polar residues" evidence="1">
    <location>
        <begin position="478"/>
        <end position="490"/>
    </location>
</feature>
<sequence>MTRLTRAQAVKIFIKEGNSHPANWISSAILLIMASTTLFDAALILDTDDEDELVEELDTSEWIGQGKKFPVNPPPPLVVYCSKICRVPREIEARFIPSDSLTVEEMLSKKLPEAAHDFIHVTASSCFRLEPPNQDVDTLDTLRIPSRTFLESLQKALDQAILNNAKSVEHPLYQQSRFPLWTVGLWQRLYAAGERQAEWRASLKWLDNAACNSSPSEQTALDKARKQLLQLRWNEAVNISGAPSHARTPLLARFLSWKYMTSGLMDIMFQALSDRAEADELLDSLVIIETTRIQEYLGKVVSAKDFQSDTIPSVLLCLEDTIKQYCSGSVALVFPIHNRDQEHWLTCKVDFGEGTIAFGDSLAHRGMKPPPETVKKLKSWLRHRFSDITTFKDLGDDMEHGEQLDATECGLVAVNTAAHEVFNDDLWSPVSKLGYRVDWFLKLSSLHMSEVNMNPNAVPYTRSQRRLSLSAILNSSDVTPSAVSSMQSDLPPSEDDPTHSPHSEHPVARFGSPEFSSSFDFAATDVVTVPNSAGVSTGTMSHSISFPRTPTDGEPAVAITPAGLEIASVSSVATPTEKNIEPGVLSPPAATNWLTEHTKVALSNLSQFEGPLPFRSKKRVMEEAEIEEQLHAETGGPVKKARLPGSSKTAIWERHQNEQFRAGTLQPDPLRMENFRNRVHCVDANSEVVGPKAIRHFKCGKTVSAGAPYKVSVYAQHVKTCDGPPKSTKLSSAGVAVTIDKFFAKPSSDAGTSKTGSISSKRPVLPCVGLRATEIPSVAQLLERTMTRGGGGLSLKVLSLSMFGKPFKKLSGARRRRVRLAQRQTWMWRCEHDLDTIFSTNCSGTVSSSSSTCHSCLSILKKKKFKNAAGIEVLEDWKRKFVAKVHRQVKMEALYLKVRGLKGLFDQLEENRSSPILQYVDHVLSKKQRTGGGELFLGLLEGMALKKKRMDDGKGMQNFQHAPNVREFAHIIAMHSPAAYKFLEEVLPLPHVRTIGKDRAKEPRLPLTINERTFTRLAEHLELLSYSGPVALACDDTKLLPAFRPYYDKDTDTFYILGNAGEPFQLLDPAKFKETVREAGLKKATKVSLHDYYPKNPLIDFPSLCYQLRLWTAQVPIPKVPPIVVAALAIADDMTAEDLFPYLWNIISGCLSKGIRIATYAADGSTVERAIQHLLERKATRTLDISIPHPDGVSDPIILPLHFYGTQPIANIQDANHFAKTSRNNVYSSARLLTLPNGVVMYADIHDMAMSDDSPLYKRDVIRPDKQDDGAATRFLSAAVLLWLLLYAKHLQGLIVYLFVCGEVVDAYQNRKLKHSERIRMLLRGYFFFEMWAKFLKKAGYSKAKHFVSPQFVDILRILVFGFIQTVIIYRDYGGDKLIPLLPWLLCTEVIEHVFGICRKLVKDFTFLEFFYMVAKLILKLRQAMFSDHQSDGKQRASGYDFRYMDTRDINLVILALFPDNEELELLFKLAYADAEALFALLGISPTQLNSTAPYLPPIGSWHKAPLPAAAADTVMDSTSIDEEWAGDSDGSFGSDDSGSEDESDVDDPSQSPRVLRHLERRWQQVIDDTEDTTTSLSSEKRRMDLTFGLIGLSIEQQMSIQALPEQDEDGYLDATADDAAHIAHVLAVSLPAPNHPDSNIHPLQTASSTDCLQIDLDQLVQIRRDHQTRQAETGVRTAKTKQVLSPLATQRIAILKEMSEIMKEDEERGVGTGLERAARWQTTTGNAANAATVAKATASKALKQRMQATTKGQLPPYVQNGRVSSISPLRRRLPADGQGTGSGWGFIIHGAKIKLAKVLAVNSKSGGKHGKHGFIEQTDNIAAVSYMSVQVYEHFFGSQFLERPQDQTMHISRYAHITSAAFLCLLSEAPSAVHGGLKLSSRDYADFTVLKGKEDHIVSVMQTLDKKKKGGDDPNNEDDD</sequence>
<keyword evidence="5" id="KW-1185">Reference proteome</keyword>
<protein>
    <submittedName>
        <fullName evidence="4">Methionine--tRNA ligase, mitochondrial</fullName>
        <ecNumber evidence="4">6.1.1.1</ecNumber>
    </submittedName>
</protein>
<gene>
    <name evidence="4" type="primary">MARS2_1</name>
    <name evidence="4" type="ORF">VNI00_007290</name>
</gene>
<comment type="caution">
    <text evidence="4">The sequence shown here is derived from an EMBL/GenBank/DDBJ whole genome shotgun (WGS) entry which is preliminary data.</text>
</comment>
<keyword evidence="2" id="KW-0472">Membrane</keyword>
<evidence type="ECO:0000259" key="3">
    <source>
        <dbReference type="Pfam" id="PF12017"/>
    </source>
</evidence>
<dbReference type="Gene3D" id="3.40.395.10">
    <property type="entry name" value="Adenoviral Proteinase, Chain A"/>
    <property type="match status" value="1"/>
</dbReference>
<dbReference type="EMBL" id="JAYKXP010000023">
    <property type="protein sequence ID" value="KAK7045865.1"/>
    <property type="molecule type" value="Genomic_DNA"/>
</dbReference>
<feature type="domain" description="THAP9-like helix-turn-helix" evidence="3">
    <location>
        <begin position="958"/>
        <end position="996"/>
    </location>
</feature>
<organism evidence="4 5">
    <name type="scientific">Paramarasmius palmivorus</name>
    <dbReference type="NCBI Taxonomy" id="297713"/>
    <lineage>
        <taxon>Eukaryota</taxon>
        <taxon>Fungi</taxon>
        <taxon>Dikarya</taxon>
        <taxon>Basidiomycota</taxon>
        <taxon>Agaricomycotina</taxon>
        <taxon>Agaricomycetes</taxon>
        <taxon>Agaricomycetidae</taxon>
        <taxon>Agaricales</taxon>
        <taxon>Marasmiineae</taxon>
        <taxon>Marasmiaceae</taxon>
        <taxon>Paramarasmius</taxon>
    </lineage>
</organism>
<evidence type="ECO:0000313" key="5">
    <source>
        <dbReference type="Proteomes" id="UP001383192"/>
    </source>
</evidence>
<reference evidence="4 5" key="1">
    <citation type="submission" date="2024-01" db="EMBL/GenBank/DDBJ databases">
        <title>A draft genome for a cacao thread blight-causing isolate of Paramarasmius palmivorus.</title>
        <authorList>
            <person name="Baruah I.K."/>
            <person name="Bukari Y."/>
            <person name="Amoako-Attah I."/>
            <person name="Meinhardt L.W."/>
            <person name="Bailey B.A."/>
            <person name="Cohen S.P."/>
        </authorList>
    </citation>
    <scope>NUCLEOTIDE SEQUENCE [LARGE SCALE GENOMIC DNA]</scope>
    <source>
        <strain evidence="4 5">GH-12</strain>
    </source>
</reference>
<keyword evidence="2" id="KW-1133">Transmembrane helix</keyword>
<feature type="compositionally biased region" description="Basic and acidic residues" evidence="1">
    <location>
        <begin position="496"/>
        <end position="507"/>
    </location>
</feature>
<proteinExistence type="predicted"/>
<feature type="transmembrane region" description="Helical" evidence="2">
    <location>
        <begin position="21"/>
        <end position="45"/>
    </location>
</feature>
<dbReference type="GO" id="GO:0004831">
    <property type="term" value="F:tyrosine-tRNA ligase activity"/>
    <property type="evidence" value="ECO:0007669"/>
    <property type="project" value="UniProtKB-EC"/>
</dbReference>
<evidence type="ECO:0000256" key="2">
    <source>
        <dbReference type="SAM" id="Phobius"/>
    </source>
</evidence>
<dbReference type="InterPro" id="IPR021896">
    <property type="entry name" value="THAP9-like_HTH"/>
</dbReference>
<dbReference type="SUPFAM" id="SSF54001">
    <property type="entry name" value="Cysteine proteinases"/>
    <property type="match status" value="1"/>
</dbReference>
<name>A0AAW0D4V7_9AGAR</name>
<feature type="region of interest" description="Disordered" evidence="1">
    <location>
        <begin position="1523"/>
        <end position="1555"/>
    </location>
</feature>